<dbReference type="STRING" id="660025.F9FF23"/>
<dbReference type="PANTHER" id="PTHR40626">
    <property type="entry name" value="MIP31509P"/>
    <property type="match status" value="1"/>
</dbReference>
<evidence type="ECO:0000256" key="3">
    <source>
        <dbReference type="ARBA" id="ARBA00022737"/>
    </source>
</evidence>
<dbReference type="PANTHER" id="PTHR40626:SF13">
    <property type="entry name" value="RESPIRATION FACTOR 2-RELATED"/>
    <property type="match status" value="1"/>
</dbReference>
<dbReference type="GO" id="GO:0000981">
    <property type="term" value="F:DNA-binding transcription factor activity, RNA polymerase II-specific"/>
    <property type="evidence" value="ECO:0007669"/>
    <property type="project" value="InterPro"/>
</dbReference>
<dbReference type="Pfam" id="PF00096">
    <property type="entry name" value="zf-C2H2"/>
    <property type="match status" value="2"/>
</dbReference>
<keyword evidence="4 7" id="KW-0863">Zinc-finger</keyword>
<dbReference type="GO" id="GO:0008270">
    <property type="term" value="F:zinc ion binding"/>
    <property type="evidence" value="ECO:0007669"/>
    <property type="project" value="UniProtKB-KW"/>
</dbReference>
<evidence type="ECO:0000256" key="4">
    <source>
        <dbReference type="ARBA" id="ARBA00022771"/>
    </source>
</evidence>
<dbReference type="GO" id="GO:0000978">
    <property type="term" value="F:RNA polymerase II cis-regulatory region sequence-specific DNA binding"/>
    <property type="evidence" value="ECO:0007669"/>
    <property type="project" value="InterPro"/>
</dbReference>
<organism evidence="10">
    <name type="scientific">Fusarium oxysporum (strain Fo5176)</name>
    <name type="common">Fusarium vascular wilt</name>
    <dbReference type="NCBI Taxonomy" id="660025"/>
    <lineage>
        <taxon>Eukaryota</taxon>
        <taxon>Fungi</taxon>
        <taxon>Dikarya</taxon>
        <taxon>Ascomycota</taxon>
        <taxon>Pezizomycotina</taxon>
        <taxon>Sordariomycetes</taxon>
        <taxon>Hypocreomycetidae</taxon>
        <taxon>Hypocreales</taxon>
        <taxon>Nectriaceae</taxon>
        <taxon>Fusarium</taxon>
        <taxon>Fusarium oxysporum species complex</taxon>
    </lineage>
</organism>
<proteinExistence type="predicted"/>
<evidence type="ECO:0000256" key="1">
    <source>
        <dbReference type="ARBA" id="ARBA00004123"/>
    </source>
</evidence>
<dbReference type="GO" id="GO:0000785">
    <property type="term" value="C:chromatin"/>
    <property type="evidence" value="ECO:0007669"/>
    <property type="project" value="TreeGrafter"/>
</dbReference>
<dbReference type="SUPFAM" id="SSF57667">
    <property type="entry name" value="beta-beta-alpha zinc fingers"/>
    <property type="match status" value="1"/>
</dbReference>
<feature type="domain" description="C2H2-type" evidence="9">
    <location>
        <begin position="117"/>
        <end position="144"/>
    </location>
</feature>
<evidence type="ECO:0000313" key="10">
    <source>
        <dbReference type="EMBL" id="EGU84484.1"/>
    </source>
</evidence>
<name>F9FF23_FUSOF</name>
<dbReference type="EMBL" id="AFQF01001564">
    <property type="protein sequence ID" value="EGU84484.1"/>
    <property type="molecule type" value="Genomic_DNA"/>
</dbReference>
<dbReference type="OrthoDB" id="6077919at2759"/>
<dbReference type="FunFam" id="3.30.160.60:FF:000145">
    <property type="entry name" value="Zinc finger protein 574"/>
    <property type="match status" value="1"/>
</dbReference>
<sequence length="482" mass="53205">MFSLISSDFTHYWPRTAHRLRPSRPKACPREFAIPAAVIRRLWCQDLELFNHHGQSSFVQNMSYPAVAGTALRVSQPDWRRQPSLPRQWILTIPVSTADTNYPANFPSSKTENPRPHVCGTCQRSFARLEHLKRHERSHTKEKPFKCPECARCFPRRDLLKRHQQKLHQISTSSLRPRSYRGSASGVLPGERRACTNSVAGPKPAGSNGSPASISPQASTITRIDSSMMQSVAAADAFVAPGTRTIYTDTNSQHPSLASLPIHGLDHVFGGISAVMEQQAAQYWQPKLETSTLGDPDFSNGLRLLQPKAAPNAEFDSEALLFRPDPTVKFDSLYYNHSPQSMALKQPSPLMPSWNEMPLNQNLDNSFERLAGFESSISFYMHENIVDGSSPSATSITSQSGISDIMLDGASSQPPGYQRVRIPSSESQSLVLYLVHPTWQASGSAGPLPNYGQRETCLVFAESAGQGRDEGENACENLATEA</sequence>
<keyword evidence="2" id="KW-0479">Metal-binding</keyword>
<dbReference type="PROSITE" id="PS00028">
    <property type="entry name" value="ZINC_FINGER_C2H2_1"/>
    <property type="match status" value="2"/>
</dbReference>
<comment type="subcellular location">
    <subcellularLocation>
        <location evidence="1">Nucleus</location>
    </subcellularLocation>
</comment>
<reference evidence="10" key="1">
    <citation type="journal article" date="2012" name="Mol. Plant Microbe Interact.">
        <title>A highly conserved effector in Fusarium oxysporum is required for full virulence on Arabidopsis.</title>
        <authorList>
            <person name="Thatcher L.F."/>
            <person name="Gardiner D.M."/>
            <person name="Kazan K."/>
            <person name="Manners J."/>
        </authorList>
    </citation>
    <scope>NUCLEOTIDE SEQUENCE [LARGE SCALE GENOMIC DNA]</scope>
    <source>
        <strain evidence="10">Fo5176</strain>
    </source>
</reference>
<dbReference type="PROSITE" id="PS50157">
    <property type="entry name" value="ZINC_FINGER_C2H2_2"/>
    <property type="match status" value="2"/>
</dbReference>
<keyword evidence="5" id="KW-0862">Zinc</keyword>
<feature type="domain" description="C2H2-type" evidence="9">
    <location>
        <begin position="145"/>
        <end position="168"/>
    </location>
</feature>
<dbReference type="InterPro" id="IPR013087">
    <property type="entry name" value="Znf_C2H2_type"/>
</dbReference>
<evidence type="ECO:0000256" key="2">
    <source>
        <dbReference type="ARBA" id="ARBA00022723"/>
    </source>
</evidence>
<dbReference type="GO" id="GO:0005634">
    <property type="term" value="C:nucleus"/>
    <property type="evidence" value="ECO:0007669"/>
    <property type="project" value="UniProtKB-SubCell"/>
</dbReference>
<accession>F9FF23</accession>
<dbReference type="FunFam" id="3.30.160.60:FF:000446">
    <property type="entry name" value="Zinc finger protein"/>
    <property type="match status" value="1"/>
</dbReference>
<feature type="compositionally biased region" description="Polar residues" evidence="8">
    <location>
        <begin position="207"/>
        <end position="216"/>
    </location>
</feature>
<evidence type="ECO:0000259" key="9">
    <source>
        <dbReference type="PROSITE" id="PS50157"/>
    </source>
</evidence>
<evidence type="ECO:0000256" key="7">
    <source>
        <dbReference type="PROSITE-ProRule" id="PRU00042"/>
    </source>
</evidence>
<dbReference type="AlphaFoldDB" id="F9FF23"/>
<gene>
    <name evidence="10" type="ORF">FOXB_05001</name>
</gene>
<keyword evidence="3" id="KW-0677">Repeat</keyword>
<evidence type="ECO:0000256" key="6">
    <source>
        <dbReference type="ARBA" id="ARBA00023242"/>
    </source>
</evidence>
<feature type="region of interest" description="Disordered" evidence="8">
    <location>
        <begin position="168"/>
        <end position="216"/>
    </location>
</feature>
<comment type="caution">
    <text evidence="10">The sequence shown here is derived from an EMBL/GenBank/DDBJ whole genome shotgun (WGS) entry which is preliminary data.</text>
</comment>
<dbReference type="Gene3D" id="3.30.160.60">
    <property type="entry name" value="Classic Zinc Finger"/>
    <property type="match status" value="2"/>
</dbReference>
<dbReference type="InterPro" id="IPR051059">
    <property type="entry name" value="VerF-like"/>
</dbReference>
<evidence type="ECO:0000256" key="5">
    <source>
        <dbReference type="ARBA" id="ARBA00022833"/>
    </source>
</evidence>
<evidence type="ECO:0000256" key="8">
    <source>
        <dbReference type="SAM" id="MobiDB-lite"/>
    </source>
</evidence>
<protein>
    <recommendedName>
        <fullName evidence="9">C2H2-type domain-containing protein</fullName>
    </recommendedName>
</protein>
<dbReference type="SMART" id="SM00355">
    <property type="entry name" value="ZnF_C2H2"/>
    <property type="match status" value="2"/>
</dbReference>
<keyword evidence="6" id="KW-0539">Nucleus</keyword>
<dbReference type="InterPro" id="IPR036236">
    <property type="entry name" value="Znf_C2H2_sf"/>
</dbReference>